<dbReference type="Proteomes" id="UP001177160">
    <property type="component" value="Unassembled WGS sequence"/>
</dbReference>
<dbReference type="RefSeq" id="WP_263608147.1">
    <property type="nucleotide sequence ID" value="NZ_JAOVQM010000002.1"/>
</dbReference>
<accession>A0ABT2Y690</accession>
<name>A0ABT2Y690_9MOLU</name>
<evidence type="ECO:0000259" key="2">
    <source>
        <dbReference type="Pfam" id="PF04536"/>
    </source>
</evidence>
<feature type="transmembrane region" description="Helical" evidence="1">
    <location>
        <begin position="226"/>
        <end position="245"/>
    </location>
</feature>
<dbReference type="Pfam" id="PF04536">
    <property type="entry name" value="TPM_phosphatase"/>
    <property type="match status" value="1"/>
</dbReference>
<proteinExistence type="predicted"/>
<evidence type="ECO:0000313" key="4">
    <source>
        <dbReference type="Proteomes" id="UP001177160"/>
    </source>
</evidence>
<dbReference type="InterPro" id="IPR007621">
    <property type="entry name" value="TPM_dom"/>
</dbReference>
<sequence>MKRLWKWLFISAFSLLLVSCKQNKYPDPTFRYYVNDYAESLMQYTERLITAQNRYLYEEYGDIQIVYATFLVQDVSEIADYDRVEIFEQWAPGNKDTDMGLLVLIFVNEYVDDGITYQDILEVQMEPGYGLEEYLTPTEMNMMRENYFYADIHYGIIDMKLMQFQYELLNLLYDKVYGEEPLPYDMDEFYDDMMDAPYVHEDTGSTDILGLILSILSINGLNIGSGWGIALIVVLLGFGGGFTVIKIRGGGGGSGGRGI</sequence>
<evidence type="ECO:0000313" key="3">
    <source>
        <dbReference type="EMBL" id="MCV2231992.1"/>
    </source>
</evidence>
<feature type="domain" description="TPM" evidence="2">
    <location>
        <begin position="34"/>
        <end position="148"/>
    </location>
</feature>
<reference evidence="3" key="1">
    <citation type="submission" date="2022-09" db="EMBL/GenBank/DDBJ databases">
        <title>Novel Mycoplasma species identified in domestic and wild animals.</title>
        <authorList>
            <person name="Volokhov D.V."/>
            <person name="Furtak V.A."/>
            <person name="Zagorodnyaya T.A."/>
        </authorList>
    </citation>
    <scope>NUCLEOTIDE SEQUENCE</scope>
    <source>
        <strain evidence="3">Oakley</strain>
    </source>
</reference>
<gene>
    <name evidence="3" type="ORF">N7548_04035</name>
</gene>
<dbReference type="PROSITE" id="PS51257">
    <property type="entry name" value="PROKAR_LIPOPROTEIN"/>
    <property type="match status" value="1"/>
</dbReference>
<organism evidence="3 4">
    <name type="scientific">Paracholeplasma manati</name>
    <dbReference type="NCBI Taxonomy" id="591373"/>
    <lineage>
        <taxon>Bacteria</taxon>
        <taxon>Bacillati</taxon>
        <taxon>Mycoplasmatota</taxon>
        <taxon>Mollicutes</taxon>
        <taxon>Acholeplasmatales</taxon>
        <taxon>Acholeplasmataceae</taxon>
        <taxon>Paracholeplasma</taxon>
    </lineage>
</organism>
<dbReference type="Gene3D" id="3.10.310.50">
    <property type="match status" value="1"/>
</dbReference>
<keyword evidence="1" id="KW-1133">Transmembrane helix</keyword>
<comment type="caution">
    <text evidence="3">The sequence shown here is derived from an EMBL/GenBank/DDBJ whole genome shotgun (WGS) entry which is preliminary data.</text>
</comment>
<evidence type="ECO:0000256" key="1">
    <source>
        <dbReference type="SAM" id="Phobius"/>
    </source>
</evidence>
<keyword evidence="1" id="KW-0812">Transmembrane</keyword>
<keyword evidence="1" id="KW-0472">Membrane</keyword>
<protein>
    <submittedName>
        <fullName evidence="3">TPM domain-containing protein</fullName>
    </submittedName>
</protein>
<keyword evidence="4" id="KW-1185">Reference proteome</keyword>
<dbReference type="EMBL" id="JAOVQM010000002">
    <property type="protein sequence ID" value="MCV2231992.1"/>
    <property type="molecule type" value="Genomic_DNA"/>
</dbReference>